<protein>
    <submittedName>
        <fullName evidence="11">RNA polymerase sigma-54 factor</fullName>
    </submittedName>
</protein>
<organism evidence="11 12">
    <name type="scientific">Caldalkalibacillus horti</name>
    <dbReference type="NCBI Taxonomy" id="77523"/>
    <lineage>
        <taxon>Bacteria</taxon>
        <taxon>Bacillati</taxon>
        <taxon>Bacillota</taxon>
        <taxon>Bacilli</taxon>
        <taxon>Bacillales</taxon>
        <taxon>Bacillaceae</taxon>
        <taxon>Caldalkalibacillus</taxon>
    </lineage>
</organism>
<dbReference type="InterPro" id="IPR007046">
    <property type="entry name" value="RNA_pol_sigma_54_core-bd"/>
</dbReference>
<gene>
    <name evidence="11" type="ORF">J2S11_003627</name>
</gene>
<dbReference type="PIRSF" id="PIRSF000774">
    <property type="entry name" value="RpoN"/>
    <property type="match status" value="1"/>
</dbReference>
<keyword evidence="4" id="KW-0548">Nucleotidyltransferase</keyword>
<evidence type="ECO:0000256" key="2">
    <source>
        <dbReference type="ARBA" id="ARBA00022478"/>
    </source>
</evidence>
<keyword evidence="2" id="KW-0240">DNA-directed RNA polymerase</keyword>
<dbReference type="PROSITE" id="PS50044">
    <property type="entry name" value="SIGMA54_3"/>
    <property type="match status" value="1"/>
</dbReference>
<dbReference type="NCBIfam" id="TIGR02395">
    <property type="entry name" value="rpoN_sigma"/>
    <property type="match status" value="1"/>
</dbReference>
<evidence type="ECO:0000256" key="5">
    <source>
        <dbReference type="ARBA" id="ARBA00023015"/>
    </source>
</evidence>
<dbReference type="PROSITE" id="PS00717">
    <property type="entry name" value="SIGMA54_1"/>
    <property type="match status" value="1"/>
</dbReference>
<evidence type="ECO:0000256" key="7">
    <source>
        <dbReference type="ARBA" id="ARBA00023125"/>
    </source>
</evidence>
<dbReference type="PANTHER" id="PTHR32248:SF4">
    <property type="entry name" value="RNA POLYMERASE SIGMA-54 FACTOR"/>
    <property type="match status" value="1"/>
</dbReference>
<name>A0ABT9W4B8_9BACI</name>
<proteinExistence type="inferred from homology"/>
<comment type="similarity">
    <text evidence="1">Belongs to the sigma-54 factor family.</text>
</comment>
<dbReference type="Pfam" id="PF00309">
    <property type="entry name" value="Sigma54_AID"/>
    <property type="match status" value="1"/>
</dbReference>
<sequence>MQLGFELTQQLQTKLVITPELRQSITILQYPTLDLIRYLREQAGENPFIELAEPEDFLWNKSIEKSQIKSNWDEDDQLQEGAYSSLEAYVNPIDYCANHEETLQGYLLEQVGCLTLEPQIKKIVQFLIGNVNERGYLELDDDKWATSLGGGLEDWEQALGVLQQLEPRGVGARSLEECLLLQLRHLGGTDQLTEKVIAEYLADLAAKRYQKIASALKVSVQEVQQIADFISTLQPKPGMLFHSQEARYIIPDVYVQKVNGKLLVQLNDRILPRVQMNKVYVDLLKQGTDAKEYLEEQLQQVQWIERSLAQRQQTILKVAKAIIQAQPEFFVENKPSLRPLVLKQIAQEVNVHESTVSRATNHKYIQTSQGVFELKYFFSNRLTSNEENATSSQQVKQWIQGIIEKEEKRKPLSDQKIVSILQEKGVSVARRTVAKYREELGIFPSSQRKRV</sequence>
<evidence type="ECO:0000256" key="8">
    <source>
        <dbReference type="ARBA" id="ARBA00023163"/>
    </source>
</evidence>
<dbReference type="Pfam" id="PF04963">
    <property type="entry name" value="Sigma54_CBD"/>
    <property type="match status" value="1"/>
</dbReference>
<evidence type="ECO:0000259" key="10">
    <source>
        <dbReference type="Pfam" id="PF04963"/>
    </source>
</evidence>
<dbReference type="PANTHER" id="PTHR32248">
    <property type="entry name" value="RNA POLYMERASE SIGMA-54 FACTOR"/>
    <property type="match status" value="1"/>
</dbReference>
<dbReference type="InterPro" id="IPR000394">
    <property type="entry name" value="RNA_pol_sigma_54"/>
</dbReference>
<dbReference type="PROSITE" id="PS00718">
    <property type="entry name" value="SIGMA54_2"/>
    <property type="match status" value="1"/>
</dbReference>
<evidence type="ECO:0000313" key="11">
    <source>
        <dbReference type="EMBL" id="MDQ0167700.1"/>
    </source>
</evidence>
<evidence type="ECO:0000256" key="3">
    <source>
        <dbReference type="ARBA" id="ARBA00022679"/>
    </source>
</evidence>
<dbReference type="Gene3D" id="1.10.10.60">
    <property type="entry name" value="Homeodomain-like"/>
    <property type="match status" value="1"/>
</dbReference>
<dbReference type="Gene3D" id="1.10.10.1330">
    <property type="entry name" value="RNA polymerase sigma-54 factor, core-binding domain"/>
    <property type="match status" value="1"/>
</dbReference>
<evidence type="ECO:0000256" key="1">
    <source>
        <dbReference type="ARBA" id="ARBA00008798"/>
    </source>
</evidence>
<reference evidence="11 12" key="1">
    <citation type="submission" date="2023-07" db="EMBL/GenBank/DDBJ databases">
        <title>Genomic Encyclopedia of Type Strains, Phase IV (KMG-IV): sequencing the most valuable type-strain genomes for metagenomic binning, comparative biology and taxonomic classification.</title>
        <authorList>
            <person name="Goeker M."/>
        </authorList>
    </citation>
    <scope>NUCLEOTIDE SEQUENCE [LARGE SCALE GENOMIC DNA]</scope>
    <source>
        <strain evidence="11 12">DSM 12751</strain>
    </source>
</reference>
<comment type="caution">
    <text evidence="11">The sequence shown here is derived from an EMBL/GenBank/DDBJ whole genome shotgun (WGS) entry which is preliminary data.</text>
</comment>
<dbReference type="RefSeq" id="WP_307396828.1">
    <property type="nucleotide sequence ID" value="NZ_BAAADK010000006.1"/>
</dbReference>
<keyword evidence="5" id="KW-0805">Transcription regulation</keyword>
<evidence type="ECO:0000256" key="4">
    <source>
        <dbReference type="ARBA" id="ARBA00022695"/>
    </source>
</evidence>
<dbReference type="PRINTS" id="PR00045">
    <property type="entry name" value="SIGMA54FCT"/>
</dbReference>
<keyword evidence="7" id="KW-0238">DNA-binding</keyword>
<dbReference type="Proteomes" id="UP001235840">
    <property type="component" value="Unassembled WGS sequence"/>
</dbReference>
<dbReference type="EMBL" id="JAUSTY010000019">
    <property type="protein sequence ID" value="MDQ0167700.1"/>
    <property type="molecule type" value="Genomic_DNA"/>
</dbReference>
<keyword evidence="12" id="KW-1185">Reference proteome</keyword>
<evidence type="ECO:0000313" key="12">
    <source>
        <dbReference type="Proteomes" id="UP001235840"/>
    </source>
</evidence>
<accession>A0ABT9W4B8</accession>
<keyword evidence="6" id="KW-0731">Sigma factor</keyword>
<evidence type="ECO:0000259" key="9">
    <source>
        <dbReference type="Pfam" id="PF04552"/>
    </source>
</evidence>
<dbReference type="Pfam" id="PF04552">
    <property type="entry name" value="Sigma54_DBD"/>
    <property type="match status" value="1"/>
</dbReference>
<feature type="domain" description="RNA polymerase sigma factor 54 core-binding" evidence="10">
    <location>
        <begin position="96"/>
        <end position="280"/>
    </location>
</feature>
<feature type="domain" description="RNA polymerase sigma factor 54 DNA-binding" evidence="9">
    <location>
        <begin position="292"/>
        <end position="450"/>
    </location>
</feature>
<dbReference type="InterPro" id="IPR038709">
    <property type="entry name" value="RpoN_core-bd_sf"/>
</dbReference>
<dbReference type="InterPro" id="IPR007634">
    <property type="entry name" value="RNA_pol_sigma_54_DNA-bd"/>
</dbReference>
<evidence type="ECO:0000256" key="6">
    <source>
        <dbReference type="ARBA" id="ARBA00023082"/>
    </source>
</evidence>
<keyword evidence="8" id="KW-0804">Transcription</keyword>
<keyword evidence="3" id="KW-0808">Transferase</keyword>